<keyword evidence="3" id="KW-1185">Reference proteome</keyword>
<dbReference type="RefSeq" id="WP_219533197.1">
    <property type="nucleotide sequence ID" value="NZ_JAHKRM010000017.1"/>
</dbReference>
<dbReference type="Proteomes" id="UP001597097">
    <property type="component" value="Unassembled WGS sequence"/>
</dbReference>
<accession>A0ABW4G720</accession>
<sequence>MKTNTRVASVALMLGLFGSALVGGASMAQATGGYSCSNGLANVVTCNNTVAGVPVKLNITGNRALNGNEIGILQNNLNKTTVNFAVIKDSVFNTYSSFSPTVIIKKINICIASTCK</sequence>
<gene>
    <name evidence="2" type="ORF">ACFSJ0_14090</name>
</gene>
<dbReference type="EMBL" id="JBHUCM010000013">
    <property type="protein sequence ID" value="MFD1538179.1"/>
    <property type="molecule type" value="Genomic_DNA"/>
</dbReference>
<comment type="caution">
    <text evidence="2">The sequence shown here is derived from an EMBL/GenBank/DDBJ whole genome shotgun (WGS) entry which is preliminary data.</text>
</comment>
<protein>
    <submittedName>
        <fullName evidence="2">Uncharacterized protein</fullName>
    </submittedName>
</protein>
<evidence type="ECO:0000313" key="3">
    <source>
        <dbReference type="Proteomes" id="UP001597097"/>
    </source>
</evidence>
<reference evidence="3" key="1">
    <citation type="journal article" date="2019" name="Int. J. Syst. Evol. Microbiol.">
        <title>The Global Catalogue of Microorganisms (GCM) 10K type strain sequencing project: providing services to taxonomists for standard genome sequencing and annotation.</title>
        <authorList>
            <consortium name="The Broad Institute Genomics Platform"/>
            <consortium name="The Broad Institute Genome Sequencing Center for Infectious Disease"/>
            <person name="Wu L."/>
            <person name="Ma J."/>
        </authorList>
    </citation>
    <scope>NUCLEOTIDE SEQUENCE [LARGE SCALE GENOMIC DNA]</scope>
    <source>
        <strain evidence="3">CGMCC 1.15399</strain>
    </source>
</reference>
<feature type="signal peptide" evidence="1">
    <location>
        <begin position="1"/>
        <end position="30"/>
    </location>
</feature>
<organism evidence="2 3">
    <name type="scientific">Nonomuraea guangzhouensis</name>
    <dbReference type="NCBI Taxonomy" id="1291555"/>
    <lineage>
        <taxon>Bacteria</taxon>
        <taxon>Bacillati</taxon>
        <taxon>Actinomycetota</taxon>
        <taxon>Actinomycetes</taxon>
        <taxon>Streptosporangiales</taxon>
        <taxon>Streptosporangiaceae</taxon>
        <taxon>Nonomuraea</taxon>
    </lineage>
</organism>
<name>A0ABW4G720_9ACTN</name>
<feature type="chain" id="PRO_5046597448" evidence="1">
    <location>
        <begin position="31"/>
        <end position="116"/>
    </location>
</feature>
<evidence type="ECO:0000256" key="1">
    <source>
        <dbReference type="SAM" id="SignalP"/>
    </source>
</evidence>
<proteinExistence type="predicted"/>
<evidence type="ECO:0000313" key="2">
    <source>
        <dbReference type="EMBL" id="MFD1538179.1"/>
    </source>
</evidence>
<keyword evidence="1" id="KW-0732">Signal</keyword>